<evidence type="ECO:0000256" key="1">
    <source>
        <dbReference type="PROSITE-ProRule" id="PRU00169"/>
    </source>
</evidence>
<dbReference type="GO" id="GO:0000160">
    <property type="term" value="P:phosphorelay signal transduction system"/>
    <property type="evidence" value="ECO:0007669"/>
    <property type="project" value="InterPro"/>
</dbReference>
<evidence type="ECO:0000313" key="3">
    <source>
        <dbReference type="EMBL" id="AMD93124.1"/>
    </source>
</evidence>
<evidence type="ECO:0000313" key="4">
    <source>
        <dbReference type="Proteomes" id="UP000063964"/>
    </source>
</evidence>
<keyword evidence="4" id="KW-1185">Reference proteome</keyword>
<dbReference type="PROSITE" id="PS50110">
    <property type="entry name" value="RESPONSE_REGULATORY"/>
    <property type="match status" value="1"/>
</dbReference>
<sequence length="73" mass="7951">MGGLPRSPWQIYGILKMDAFQILVVDDESALREIYQEALTDDGYNVDVAGSGREALGKLISMIWSSAICACPT</sequence>
<dbReference type="Gene3D" id="3.40.50.2300">
    <property type="match status" value="1"/>
</dbReference>
<dbReference type="EMBL" id="CP014230">
    <property type="protein sequence ID" value="AMD93124.1"/>
    <property type="molecule type" value="Genomic_DNA"/>
</dbReference>
<dbReference type="Proteomes" id="UP000063964">
    <property type="component" value="Chromosome"/>
</dbReference>
<dbReference type="STRING" id="888061.AXF15_08460"/>
<dbReference type="KEGG" id="doa:AXF15_08460"/>
<dbReference type="InterPro" id="IPR011006">
    <property type="entry name" value="CheY-like_superfamily"/>
</dbReference>
<accession>A0A109W646</accession>
<dbReference type="AlphaFoldDB" id="A0A109W646"/>
<dbReference type="InterPro" id="IPR001789">
    <property type="entry name" value="Sig_transdc_resp-reg_receiver"/>
</dbReference>
<feature type="domain" description="Response regulatory" evidence="2">
    <location>
        <begin position="21"/>
        <end position="73"/>
    </location>
</feature>
<gene>
    <name evidence="3" type="ORF">AXF15_08460</name>
</gene>
<comment type="caution">
    <text evidence="1">Lacks conserved residue(s) required for the propagation of feature annotation.</text>
</comment>
<protein>
    <recommendedName>
        <fullName evidence="2">Response regulatory domain-containing protein</fullName>
    </recommendedName>
</protein>
<organism evidence="3 4">
    <name type="scientific">Desulfomicrobium orale DSM 12838</name>
    <dbReference type="NCBI Taxonomy" id="888061"/>
    <lineage>
        <taxon>Bacteria</taxon>
        <taxon>Pseudomonadati</taxon>
        <taxon>Thermodesulfobacteriota</taxon>
        <taxon>Desulfovibrionia</taxon>
        <taxon>Desulfovibrionales</taxon>
        <taxon>Desulfomicrobiaceae</taxon>
        <taxon>Desulfomicrobium</taxon>
    </lineage>
</organism>
<reference evidence="4" key="1">
    <citation type="submission" date="2016-02" db="EMBL/GenBank/DDBJ databases">
        <authorList>
            <person name="Holder M.E."/>
            <person name="Ajami N.J."/>
            <person name="Petrosino J.F."/>
        </authorList>
    </citation>
    <scope>NUCLEOTIDE SEQUENCE [LARGE SCALE GENOMIC DNA]</scope>
    <source>
        <strain evidence="4">DSM 12838</strain>
    </source>
</reference>
<proteinExistence type="predicted"/>
<name>A0A109W646_9BACT</name>
<dbReference type="SUPFAM" id="SSF52172">
    <property type="entry name" value="CheY-like"/>
    <property type="match status" value="1"/>
</dbReference>
<evidence type="ECO:0000259" key="2">
    <source>
        <dbReference type="PROSITE" id="PS50110"/>
    </source>
</evidence>